<comment type="subunit">
    <text evidence="7">Heterodimer consisting of MSH2-MSH3 (MutS beta). Forms a ternary complex with MutL alpha (MLH1-PMS1).</text>
</comment>
<evidence type="ECO:0000256" key="5">
    <source>
        <dbReference type="ARBA" id="ARBA00023125"/>
    </source>
</evidence>
<evidence type="ECO:0000256" key="6">
    <source>
        <dbReference type="ARBA" id="ARBA00023254"/>
    </source>
</evidence>
<feature type="compositionally biased region" description="Low complexity" evidence="10">
    <location>
        <begin position="895"/>
        <end position="911"/>
    </location>
</feature>
<evidence type="ECO:0000313" key="13">
    <source>
        <dbReference type="Proteomes" id="UP001375240"/>
    </source>
</evidence>
<feature type="compositionally biased region" description="Acidic residues" evidence="10">
    <location>
        <begin position="813"/>
        <end position="824"/>
    </location>
</feature>
<feature type="compositionally biased region" description="Low complexity" evidence="10">
    <location>
        <begin position="825"/>
        <end position="838"/>
    </location>
</feature>
<keyword evidence="3" id="KW-0547">Nucleotide-binding</keyword>
<organism evidence="12 13">
    <name type="scientific">Orbilia brochopaga</name>
    <dbReference type="NCBI Taxonomy" id="3140254"/>
    <lineage>
        <taxon>Eukaryota</taxon>
        <taxon>Fungi</taxon>
        <taxon>Dikarya</taxon>
        <taxon>Ascomycota</taxon>
        <taxon>Pezizomycotina</taxon>
        <taxon>Orbiliomycetes</taxon>
        <taxon>Orbiliales</taxon>
        <taxon>Orbiliaceae</taxon>
        <taxon>Orbilia</taxon>
    </lineage>
</organism>
<dbReference type="Gene3D" id="3.40.50.300">
    <property type="entry name" value="P-loop containing nucleotide triphosphate hydrolases"/>
    <property type="match status" value="1"/>
</dbReference>
<dbReference type="SMART" id="SM00533">
    <property type="entry name" value="MUTSd"/>
    <property type="match status" value="1"/>
</dbReference>
<dbReference type="PANTHER" id="PTHR11361">
    <property type="entry name" value="DNA MISMATCH REPAIR PROTEIN MUTS FAMILY MEMBER"/>
    <property type="match status" value="1"/>
</dbReference>
<dbReference type="PROSITE" id="PS00486">
    <property type="entry name" value="DNA_MISMATCH_REPAIR_2"/>
    <property type="match status" value="1"/>
</dbReference>
<sequence>MPFPRPATFSERPRTRTVGAGRPRTAVSVAGGPEYSPVVCAVMESRGLVAQVGLAFVDPSTSECTLCEFSDSQSYVNTVHNLGFRGICEIIVPDNLEQNPTSKLLYAIHDMLPNMRVTSVPRKHFNDKAGAEHIMRLSFQSEAEALNIALSGKFCAMAAAAAAIVHAELQFNVKFLTNGLRVKYQSSDGMMIIDYSTVRNLELIQNLRNPKSGDCLYGLLNRTVTPMGARLLRSSILQPLTDQAVLEDRLDAVQEMVSSQEMFHATKKALQAFSDMDKLLTSLIIVPTNQSSKFFERSINDVILLKKELGSIAPVYIALGGCQSKLLCTSRNLFMVDKVQAVQELIDRVISPDTTWANTPLDLRNQRCYAVNSGMNGLLDVARLAYKEQVEVVFTMSQELCREYELPSLELKYEVQRGYYLRIPTADIEEKPLPPVFVNILRKKKFTECTTLEIMKRNARLGDIVAEVLLMSDKSIKELIDAIRADISDLYKVSEGIGMLDMICSFAALALSQEYCRPEFKGAVAIKSGRHPIREKIHKEKFIPNDTYAGRQSRFQIVTGCNMSGKSTFIRQLALLTVMAQIGSFVPAEYAAFPIVGNLFARVSMDDGVEANVSTFAAEMRETAFILQNATADSMIIIDELGRGTCTQDGLAIAIAVCEALIARKAYVWFATHFRELGAVLAHKSGAITLHMEVEMREEQNMTSMLYKIADGPAAEQHYGINLARIVGLPLSIIQRASEVSTVIAQKAEQRKVSSKGYIEAQRQKTVFQLIEHLHQARNSSMTDQALRRWLTRLQQDFSERMDALKRLAAENADGEDDEDETDETIATTSTTEITTADEGGDTSADVEMSMSGQEASSMLLSPTGSPEQATASASEESHTWHSQSHITDSGGGSNSYYSGELSTTEEGSSTRNDYPTTSDTYASSLDLQDIEELSDVEDQI</sequence>
<dbReference type="EMBL" id="JAVHNQ010000006">
    <property type="protein sequence ID" value="KAK6344025.1"/>
    <property type="molecule type" value="Genomic_DNA"/>
</dbReference>
<dbReference type="InterPro" id="IPR000432">
    <property type="entry name" value="DNA_mismatch_repair_MutS_C"/>
</dbReference>
<dbReference type="InterPro" id="IPR007696">
    <property type="entry name" value="DNA_mismatch_repair_MutS_core"/>
</dbReference>
<dbReference type="GO" id="GO:0030983">
    <property type="term" value="F:mismatched DNA binding"/>
    <property type="evidence" value="ECO:0007669"/>
    <property type="project" value="InterPro"/>
</dbReference>
<feature type="region of interest" description="Disordered" evidence="10">
    <location>
        <begin position="1"/>
        <end position="20"/>
    </location>
</feature>
<dbReference type="InterPro" id="IPR011184">
    <property type="entry name" value="DNA_mismatch_repair_Msh2"/>
</dbReference>
<evidence type="ECO:0000259" key="11">
    <source>
        <dbReference type="PROSITE" id="PS00486"/>
    </source>
</evidence>
<feature type="compositionally biased region" description="Polar residues" evidence="10">
    <location>
        <begin position="912"/>
        <end position="927"/>
    </location>
</feature>
<feature type="domain" description="DNA mismatch repair proteins mutS family" evidence="11">
    <location>
        <begin position="634"/>
        <end position="650"/>
    </location>
</feature>
<dbReference type="GO" id="GO:0007131">
    <property type="term" value="P:reciprocal meiotic recombination"/>
    <property type="evidence" value="ECO:0007669"/>
    <property type="project" value="TreeGrafter"/>
</dbReference>
<dbReference type="Pfam" id="PF05190">
    <property type="entry name" value="MutS_IV"/>
    <property type="match status" value="1"/>
</dbReference>
<dbReference type="PANTHER" id="PTHR11361:SF21">
    <property type="entry name" value="MUTS PROTEIN HOMOLOG 4"/>
    <property type="match status" value="1"/>
</dbReference>
<dbReference type="InterPro" id="IPR036187">
    <property type="entry name" value="DNA_mismatch_repair_MutS_sf"/>
</dbReference>
<evidence type="ECO:0000256" key="4">
    <source>
        <dbReference type="ARBA" id="ARBA00022840"/>
    </source>
</evidence>
<dbReference type="GO" id="GO:0006298">
    <property type="term" value="P:mismatch repair"/>
    <property type="evidence" value="ECO:0007669"/>
    <property type="project" value="InterPro"/>
</dbReference>
<dbReference type="InterPro" id="IPR007860">
    <property type="entry name" value="DNA_mmatch_repair_MutS_con_dom"/>
</dbReference>
<dbReference type="AlphaFoldDB" id="A0AAV9UN79"/>
<comment type="caution">
    <text evidence="12">The sequence shown here is derived from an EMBL/GenBank/DDBJ whole genome shotgun (WGS) entry which is preliminary data.</text>
</comment>
<evidence type="ECO:0000256" key="10">
    <source>
        <dbReference type="SAM" id="MobiDB-lite"/>
    </source>
</evidence>
<dbReference type="SUPFAM" id="SSF48334">
    <property type="entry name" value="DNA repair protein MutS, domain III"/>
    <property type="match status" value="1"/>
</dbReference>
<dbReference type="InterPro" id="IPR027417">
    <property type="entry name" value="P-loop_NTPase"/>
</dbReference>
<dbReference type="SUPFAM" id="SSF52540">
    <property type="entry name" value="P-loop containing nucleoside triphosphate hydrolases"/>
    <property type="match status" value="1"/>
</dbReference>
<keyword evidence="6" id="KW-0469">Meiosis</keyword>
<keyword evidence="13" id="KW-1185">Reference proteome</keyword>
<comment type="similarity">
    <text evidence="1">Belongs to the DNA mismatch repair MutS family. MSH3 subfamily.</text>
</comment>
<evidence type="ECO:0000256" key="8">
    <source>
        <dbReference type="ARBA" id="ARBA00029792"/>
    </source>
</evidence>
<evidence type="ECO:0000256" key="7">
    <source>
        <dbReference type="ARBA" id="ARBA00025902"/>
    </source>
</evidence>
<dbReference type="Gene3D" id="3.30.420.110">
    <property type="entry name" value="MutS, connector domain"/>
    <property type="match status" value="1"/>
</dbReference>
<evidence type="ECO:0000256" key="3">
    <source>
        <dbReference type="ARBA" id="ARBA00022741"/>
    </source>
</evidence>
<dbReference type="GO" id="GO:0005634">
    <property type="term" value="C:nucleus"/>
    <property type="evidence" value="ECO:0007669"/>
    <property type="project" value="TreeGrafter"/>
</dbReference>
<reference evidence="12 13" key="1">
    <citation type="submission" date="2019-10" db="EMBL/GenBank/DDBJ databases">
        <authorList>
            <person name="Palmer J.M."/>
        </authorList>
    </citation>
    <scope>NUCLEOTIDE SEQUENCE [LARGE SCALE GENOMIC DNA]</scope>
    <source>
        <strain evidence="12 13">TWF696</strain>
    </source>
</reference>
<dbReference type="Pfam" id="PF05188">
    <property type="entry name" value="MutS_II"/>
    <property type="match status" value="1"/>
</dbReference>
<dbReference type="Pfam" id="PF00488">
    <property type="entry name" value="MutS_V"/>
    <property type="match status" value="1"/>
</dbReference>
<dbReference type="Proteomes" id="UP001375240">
    <property type="component" value="Unassembled WGS sequence"/>
</dbReference>
<dbReference type="FunFam" id="3.40.50.300:FF:000870">
    <property type="entry name" value="MutS protein homolog 4"/>
    <property type="match status" value="1"/>
</dbReference>
<accession>A0AAV9UN79</accession>
<dbReference type="GO" id="GO:0005524">
    <property type="term" value="F:ATP binding"/>
    <property type="evidence" value="ECO:0007669"/>
    <property type="project" value="UniProtKB-KW"/>
</dbReference>
<gene>
    <name evidence="12" type="primary">MSH4</name>
    <name evidence="12" type="ORF">TWF696_007672</name>
</gene>
<protein>
    <recommendedName>
        <fullName evidence="2 9">DNA mismatch repair protein MSH3</fullName>
    </recommendedName>
    <alternativeName>
        <fullName evidence="2 9">DNA mismatch repair protein MSH3</fullName>
    </alternativeName>
    <alternativeName>
        <fullName evidence="8">MutS protein homolog 3</fullName>
    </alternativeName>
</protein>
<dbReference type="SUPFAM" id="SSF53150">
    <property type="entry name" value="DNA repair protein MutS, domain II"/>
    <property type="match status" value="1"/>
</dbReference>
<feature type="compositionally biased region" description="Acidic residues" evidence="10">
    <location>
        <begin position="929"/>
        <end position="941"/>
    </location>
</feature>
<dbReference type="InterPro" id="IPR007861">
    <property type="entry name" value="DNA_mismatch_repair_MutS_clamp"/>
</dbReference>
<evidence type="ECO:0000313" key="12">
    <source>
        <dbReference type="EMBL" id="KAK6344025.1"/>
    </source>
</evidence>
<dbReference type="Gene3D" id="1.10.1420.10">
    <property type="match status" value="2"/>
</dbReference>
<dbReference type="InterPro" id="IPR045076">
    <property type="entry name" value="MutS"/>
</dbReference>
<proteinExistence type="inferred from homology"/>
<name>A0AAV9UN79_9PEZI</name>
<feature type="region of interest" description="Disordered" evidence="10">
    <location>
        <begin position="810"/>
        <end position="941"/>
    </location>
</feature>
<keyword evidence="4" id="KW-0067">ATP-binding</keyword>
<evidence type="ECO:0000256" key="1">
    <source>
        <dbReference type="ARBA" id="ARBA00007094"/>
    </source>
</evidence>
<keyword evidence="5" id="KW-0238">DNA-binding</keyword>
<evidence type="ECO:0000256" key="9">
    <source>
        <dbReference type="ARBA" id="ARBA00073774"/>
    </source>
</evidence>
<feature type="compositionally biased region" description="Polar residues" evidence="10">
    <location>
        <begin position="851"/>
        <end position="888"/>
    </location>
</feature>
<dbReference type="GO" id="GO:0140664">
    <property type="term" value="F:ATP-dependent DNA damage sensor activity"/>
    <property type="evidence" value="ECO:0007669"/>
    <property type="project" value="InterPro"/>
</dbReference>
<dbReference type="Pfam" id="PF05192">
    <property type="entry name" value="MutS_III"/>
    <property type="match status" value="1"/>
</dbReference>
<dbReference type="PIRSF" id="PIRSF005813">
    <property type="entry name" value="MSH2"/>
    <property type="match status" value="1"/>
</dbReference>
<dbReference type="InterPro" id="IPR036678">
    <property type="entry name" value="MutS_con_dom_sf"/>
</dbReference>
<evidence type="ECO:0000256" key="2">
    <source>
        <dbReference type="ARBA" id="ARBA00022151"/>
    </source>
</evidence>
<dbReference type="SMART" id="SM00534">
    <property type="entry name" value="MUTSac"/>
    <property type="match status" value="1"/>
</dbReference>